<sequence>MVGTNEKPHAGEIPGVIPNKIFGEIPGEIFGRCPLRSDNDTEGIAGSFKHTVFTIKSSLTMATQHKTQSSPVNAAWWKEASVYQIYPASFKDSNGDGIGDIPGIISELDYLKALGIDLVWLSPILQSPQVDMGYDVSDYYQIHPPYGTVEDVDALIQGLHRRGMRYVMDLVVNHTSDQHEWFKQSRSSSDNEYRDWYIWKKPKYDANGVRQPPNNWSAYFGGSAWQYDETTDEYYLHLFAPEQPDLNWENPKVRSAVRQIMRYWLNKGVSGFRMDVINMISKDQSFPDAPITDPKAQWQHGAMYYCCGPRLHEYLQELGRVLKEYDAFSVGEMPNVYDPVEIGKAVGFDRGELAMAFQFEIMDIDHGPAGKFSPHKYRMSDLKHIVSKWQDFMYENEGWNALYLENHDQGRTISRFTSAGPEYRATAGKMLATFLGLQGGTPFVYQGQEIGLVNVPETWGIEQFRDIETLNYWNEIMAAYPNDTELHKVTLEQFRVKSRDNGRTPMQWTSGKFSGFTAAPNGPWIDVHDDYEDWNAASQVGNPNSVFQHWAKVLALRKAHKRLFVYGSYKLIDEANNDLFTYLRVYGGQSALVLANFTGKEVSWVVPAEAISILKNGAVLLESYQRHRPVRPDGTIAVMPFESFVMFLDSPNARVGAGGGKL</sequence>
<reference evidence="6 7" key="1">
    <citation type="submission" date="2017-05" db="EMBL/GenBank/DDBJ databases">
        <title>Genome sequence for an aflatoxigenic pathogen of Argentinian peanut, Aspergillus arachidicola.</title>
        <authorList>
            <person name="Moore G."/>
            <person name="Beltz S.B."/>
            <person name="Mack B.M."/>
        </authorList>
    </citation>
    <scope>NUCLEOTIDE SEQUENCE [LARGE SCALE GENOMIC DNA]</scope>
    <source>
        <strain evidence="6 7">CBS 117610</strain>
    </source>
</reference>
<feature type="domain" description="Glycosyl hydrolase family 13 catalytic" evidence="5">
    <location>
        <begin position="84"/>
        <end position="503"/>
    </location>
</feature>
<evidence type="ECO:0000259" key="5">
    <source>
        <dbReference type="SMART" id="SM00642"/>
    </source>
</evidence>
<dbReference type="STRING" id="656916.A0A2G7FGB4"/>
<protein>
    <submittedName>
        <fullName evidence="6">AflYc/ glcA/ glucosidase</fullName>
    </submittedName>
</protein>
<dbReference type="AlphaFoldDB" id="A0A2G7FGB4"/>
<dbReference type="GO" id="GO:0005987">
    <property type="term" value="P:sucrose catabolic process"/>
    <property type="evidence" value="ECO:0007669"/>
    <property type="project" value="TreeGrafter"/>
</dbReference>
<dbReference type="Gene3D" id="3.90.400.10">
    <property type="entry name" value="Oligo-1,6-glucosidase, Domain 2"/>
    <property type="match status" value="1"/>
</dbReference>
<dbReference type="PANTHER" id="PTHR10357">
    <property type="entry name" value="ALPHA-AMYLASE FAMILY MEMBER"/>
    <property type="match status" value="1"/>
</dbReference>
<evidence type="ECO:0000256" key="3">
    <source>
        <dbReference type="ARBA" id="ARBA00023295"/>
    </source>
</evidence>
<keyword evidence="4" id="KW-0462">Maltose metabolism</keyword>
<dbReference type="GO" id="GO:0004556">
    <property type="term" value="F:alpha-amylase activity"/>
    <property type="evidence" value="ECO:0007669"/>
    <property type="project" value="TreeGrafter"/>
</dbReference>
<dbReference type="FunFam" id="3.20.20.80:FF:000064">
    <property type="entry name" value="Oligo-1,6-glucosidase"/>
    <property type="match status" value="1"/>
</dbReference>
<dbReference type="PANTHER" id="PTHR10357:SF232">
    <property type="entry name" value="GLYCOSYL HYDROLASE FAMILY 13 CATALYTIC DOMAIN-CONTAINING PROTEIN"/>
    <property type="match status" value="1"/>
</dbReference>
<dbReference type="SMART" id="SM00642">
    <property type="entry name" value="Aamy"/>
    <property type="match status" value="1"/>
</dbReference>
<dbReference type="Gene3D" id="3.20.20.80">
    <property type="entry name" value="Glycosidases"/>
    <property type="match status" value="1"/>
</dbReference>
<dbReference type="GO" id="GO:0004574">
    <property type="term" value="F:oligo-1,6-glucosidase activity"/>
    <property type="evidence" value="ECO:0007669"/>
    <property type="project" value="TreeGrafter"/>
</dbReference>
<evidence type="ECO:0000313" key="6">
    <source>
        <dbReference type="EMBL" id="PIG79662.1"/>
    </source>
</evidence>
<dbReference type="InterPro" id="IPR017853">
    <property type="entry name" value="GH"/>
</dbReference>
<gene>
    <name evidence="6" type="ORF">AARAC_001492</name>
</gene>
<organism evidence="6 7">
    <name type="scientific">Aspergillus arachidicola</name>
    <dbReference type="NCBI Taxonomy" id="656916"/>
    <lineage>
        <taxon>Eukaryota</taxon>
        <taxon>Fungi</taxon>
        <taxon>Dikarya</taxon>
        <taxon>Ascomycota</taxon>
        <taxon>Pezizomycotina</taxon>
        <taxon>Eurotiomycetes</taxon>
        <taxon>Eurotiomycetidae</taxon>
        <taxon>Eurotiales</taxon>
        <taxon>Aspergillaceae</taxon>
        <taxon>Aspergillus</taxon>
        <taxon>Aspergillus subgen. Circumdati</taxon>
    </lineage>
</organism>
<dbReference type="SUPFAM" id="SSF51011">
    <property type="entry name" value="Glycosyl hydrolase domain"/>
    <property type="match status" value="1"/>
</dbReference>
<evidence type="ECO:0000256" key="2">
    <source>
        <dbReference type="ARBA" id="ARBA00022801"/>
    </source>
</evidence>
<accession>A0A2G7FGB4</accession>
<keyword evidence="7" id="KW-1185">Reference proteome</keyword>
<dbReference type="InterPro" id="IPR006047">
    <property type="entry name" value="GH13_cat_dom"/>
</dbReference>
<dbReference type="InterPro" id="IPR045857">
    <property type="entry name" value="O16G_dom_2"/>
</dbReference>
<comment type="similarity">
    <text evidence="1">Belongs to the glycosyl hydrolase 13 family.</text>
</comment>
<comment type="caution">
    <text evidence="6">The sequence shown here is derived from an EMBL/GenBank/DDBJ whole genome shotgun (WGS) entry which is preliminary data.</text>
</comment>
<dbReference type="SUPFAM" id="SSF51445">
    <property type="entry name" value="(Trans)glycosidases"/>
    <property type="match status" value="1"/>
</dbReference>
<dbReference type="FunFam" id="3.90.400.10:FF:000004">
    <property type="entry name" value="Oligo-1,6-glucosidase"/>
    <property type="match status" value="1"/>
</dbReference>
<dbReference type="EMBL" id="NEXV01000673">
    <property type="protein sequence ID" value="PIG79662.1"/>
    <property type="molecule type" value="Genomic_DNA"/>
</dbReference>
<dbReference type="CDD" id="cd11333">
    <property type="entry name" value="AmyAc_SI_OligoGlu_DGase"/>
    <property type="match status" value="1"/>
</dbReference>
<dbReference type="Pfam" id="PF00128">
    <property type="entry name" value="Alpha-amylase"/>
    <property type="match status" value="1"/>
</dbReference>
<evidence type="ECO:0000256" key="4">
    <source>
        <dbReference type="ARBA" id="ARBA00026248"/>
    </source>
</evidence>
<dbReference type="GO" id="GO:0000025">
    <property type="term" value="P:maltose catabolic process"/>
    <property type="evidence" value="ECO:0007669"/>
    <property type="project" value="TreeGrafter"/>
</dbReference>
<dbReference type="GO" id="GO:0004575">
    <property type="term" value="F:sucrose alpha-glucosidase activity"/>
    <property type="evidence" value="ECO:0007669"/>
    <property type="project" value="TreeGrafter"/>
</dbReference>
<name>A0A2G7FGB4_9EURO</name>
<dbReference type="Proteomes" id="UP000231358">
    <property type="component" value="Unassembled WGS sequence"/>
</dbReference>
<dbReference type="InterPro" id="IPR013780">
    <property type="entry name" value="Glyco_hydro_b"/>
</dbReference>
<keyword evidence="3" id="KW-0326">Glycosidase</keyword>
<evidence type="ECO:0000313" key="7">
    <source>
        <dbReference type="Proteomes" id="UP000231358"/>
    </source>
</evidence>
<proteinExistence type="inferred from homology"/>
<keyword evidence="2" id="KW-0378">Hydrolase</keyword>
<dbReference type="FunFam" id="3.20.20.80:FF:000087">
    <property type="entry name" value="Oligo-1,6-glucosidase IMA1"/>
    <property type="match status" value="1"/>
</dbReference>
<evidence type="ECO:0000256" key="1">
    <source>
        <dbReference type="ARBA" id="ARBA00008061"/>
    </source>
</evidence>
<dbReference type="GO" id="GO:0033934">
    <property type="term" value="F:glucan 1,4-alpha-maltotriohydrolase activity"/>
    <property type="evidence" value="ECO:0007669"/>
    <property type="project" value="TreeGrafter"/>
</dbReference>
<dbReference type="Gene3D" id="2.60.40.1180">
    <property type="entry name" value="Golgi alpha-mannosidase II"/>
    <property type="match status" value="1"/>
</dbReference>